<dbReference type="Gene3D" id="1.20.140.160">
    <property type="match status" value="1"/>
</dbReference>
<dbReference type="InterPro" id="IPR007624">
    <property type="entry name" value="RNA_pol_sigma70_r3"/>
</dbReference>
<dbReference type="Pfam" id="PF04539">
    <property type="entry name" value="Sigma70_r3"/>
    <property type="match status" value="1"/>
</dbReference>
<dbReference type="InterPro" id="IPR000943">
    <property type="entry name" value="RNA_pol_sigma70"/>
</dbReference>
<dbReference type="PaxDb" id="2850-Phatr9855"/>
<evidence type="ECO:0000256" key="5">
    <source>
        <dbReference type="ARBA" id="ARBA00023163"/>
    </source>
</evidence>
<dbReference type="GO" id="GO:0006352">
    <property type="term" value="P:DNA-templated transcription initiation"/>
    <property type="evidence" value="ECO:0007669"/>
    <property type="project" value="InterPro"/>
</dbReference>
<gene>
    <name evidence="9" type="ORF">PHATRDRAFT_9855</name>
</gene>
<feature type="region of interest" description="Disordered" evidence="6">
    <location>
        <begin position="1"/>
        <end position="24"/>
    </location>
</feature>
<accession>B7FT12</accession>
<dbReference type="STRING" id="556484.B7FT12"/>
<feature type="domain" description="RNA polymerase sigma-70 region 2" evidence="8">
    <location>
        <begin position="104"/>
        <end position="170"/>
    </location>
</feature>
<dbReference type="HOGENOM" id="CLU_481029_0_0_1"/>
<dbReference type="InterPro" id="IPR013324">
    <property type="entry name" value="RNA_pol_sigma_r3/r4-like"/>
</dbReference>
<evidence type="ECO:0000256" key="3">
    <source>
        <dbReference type="ARBA" id="ARBA00023082"/>
    </source>
</evidence>
<dbReference type="KEGG" id="pti:PHATRDRAFT_9855"/>
<evidence type="ECO:0000256" key="6">
    <source>
        <dbReference type="SAM" id="MobiDB-lite"/>
    </source>
</evidence>
<dbReference type="Gene3D" id="1.10.601.10">
    <property type="entry name" value="RNA Polymerase Primary Sigma Factor"/>
    <property type="match status" value="1"/>
</dbReference>
<keyword evidence="10" id="KW-1185">Reference proteome</keyword>
<dbReference type="SUPFAM" id="SSF88659">
    <property type="entry name" value="Sigma3 and sigma4 domains of RNA polymerase sigma factors"/>
    <property type="match status" value="2"/>
</dbReference>
<dbReference type="InterPro" id="IPR014284">
    <property type="entry name" value="RNA_pol_sigma-70_dom"/>
</dbReference>
<reference evidence="9 10" key="1">
    <citation type="journal article" date="2008" name="Nature">
        <title>The Phaeodactylum genome reveals the evolutionary history of diatom genomes.</title>
        <authorList>
            <person name="Bowler C."/>
            <person name="Allen A.E."/>
            <person name="Badger J.H."/>
            <person name="Grimwood J."/>
            <person name="Jabbari K."/>
            <person name="Kuo A."/>
            <person name="Maheswari U."/>
            <person name="Martens C."/>
            <person name="Maumus F."/>
            <person name="Otillar R.P."/>
            <person name="Rayko E."/>
            <person name="Salamov A."/>
            <person name="Vandepoele K."/>
            <person name="Beszteri B."/>
            <person name="Gruber A."/>
            <person name="Heijde M."/>
            <person name="Katinka M."/>
            <person name="Mock T."/>
            <person name="Valentin K."/>
            <person name="Verret F."/>
            <person name="Berges J.A."/>
            <person name="Brownlee C."/>
            <person name="Cadoret J.P."/>
            <person name="Chiovitti A."/>
            <person name="Choi C.J."/>
            <person name="Coesel S."/>
            <person name="De Martino A."/>
            <person name="Detter J.C."/>
            <person name="Durkin C."/>
            <person name="Falciatore A."/>
            <person name="Fournet J."/>
            <person name="Haruta M."/>
            <person name="Huysman M.J."/>
            <person name="Jenkins B.D."/>
            <person name="Jiroutova K."/>
            <person name="Jorgensen R.E."/>
            <person name="Joubert Y."/>
            <person name="Kaplan A."/>
            <person name="Kroger N."/>
            <person name="Kroth P.G."/>
            <person name="La Roche J."/>
            <person name="Lindquist E."/>
            <person name="Lommer M."/>
            <person name="Martin-Jezequel V."/>
            <person name="Lopez P.J."/>
            <person name="Lucas S."/>
            <person name="Mangogna M."/>
            <person name="McGinnis K."/>
            <person name="Medlin L.K."/>
            <person name="Montsant A."/>
            <person name="Oudot-Le Secq M.P."/>
            <person name="Napoli C."/>
            <person name="Obornik M."/>
            <person name="Parker M.S."/>
            <person name="Petit J.L."/>
            <person name="Porcel B.M."/>
            <person name="Poulsen N."/>
            <person name="Robison M."/>
            <person name="Rychlewski L."/>
            <person name="Rynearson T.A."/>
            <person name="Schmutz J."/>
            <person name="Shapiro H."/>
            <person name="Siaut M."/>
            <person name="Stanley M."/>
            <person name="Sussman M.R."/>
            <person name="Taylor A.R."/>
            <person name="Vardi A."/>
            <person name="von Dassow P."/>
            <person name="Vyverman W."/>
            <person name="Willis A."/>
            <person name="Wyrwicz L.S."/>
            <person name="Rokhsar D.S."/>
            <person name="Weissenbach J."/>
            <person name="Armbrust E.V."/>
            <person name="Green B.R."/>
            <person name="Van de Peer Y."/>
            <person name="Grigoriev I.V."/>
        </authorList>
    </citation>
    <scope>NUCLEOTIDE SEQUENCE [LARGE SCALE GENOMIC DNA]</scope>
    <source>
        <strain evidence="9 10">CCAP 1055/1</strain>
    </source>
</reference>
<dbReference type="OrthoDB" id="206108at2759"/>
<sequence>TEQARSTRRQRNGESMYKNSASVPDSMVQFADEIHQQDRISRAQEIELGEKTQEAIRLQRLYNTLTSRLDREPTDEEWCAEAGKINMEAIRQTIEEGLEAKNQLVTSNLRMVQSVVNTYIRNGLTAQYNAGDMMQEGIIALIRAAEKFEPDRGWKFSTYAMYWVRASVKRSQIYQSRVITVPQRLHENHKRLLKVEREMEADLGRKPSRIELGAEIGLSKLQVDRCFAAMEQRCQSLDQKLSNSKRPMSGDTSKDTLMEIIGSKTEGNDFDSLNRIFLREDLIETLHRHLDPAEVELLLLRYGFKEVASSKLGGQPTIAELSRTVGLKPDKVRRMINRSLKHLKSIGAEEWLAFESEL</sequence>
<protein>
    <submittedName>
        <fullName evidence="9">Uncharacterized protein</fullName>
    </submittedName>
</protein>
<evidence type="ECO:0000259" key="7">
    <source>
        <dbReference type="Pfam" id="PF04539"/>
    </source>
</evidence>
<comment type="similarity">
    <text evidence="1">Belongs to the sigma-70 factor family.</text>
</comment>
<dbReference type="InterPro" id="IPR013325">
    <property type="entry name" value="RNA_pol_sigma_r2"/>
</dbReference>
<dbReference type="GO" id="GO:0003677">
    <property type="term" value="F:DNA binding"/>
    <property type="evidence" value="ECO:0007669"/>
    <property type="project" value="UniProtKB-KW"/>
</dbReference>
<dbReference type="PANTHER" id="PTHR30603:SF47">
    <property type="entry name" value="RNA POLYMERASE SIGMA FACTOR SIGD, CHLOROPLASTIC"/>
    <property type="match status" value="1"/>
</dbReference>
<dbReference type="PRINTS" id="PR00046">
    <property type="entry name" value="SIGMA70FCT"/>
</dbReference>
<dbReference type="InterPro" id="IPR007627">
    <property type="entry name" value="RNA_pol_sigma70_r2"/>
</dbReference>
<dbReference type="GeneID" id="7197512"/>
<feature type="non-terminal residue" evidence="9">
    <location>
        <position position="1"/>
    </location>
</feature>
<name>B7FT12_PHATC</name>
<dbReference type="GO" id="GO:0016987">
    <property type="term" value="F:sigma factor activity"/>
    <property type="evidence" value="ECO:0007669"/>
    <property type="project" value="UniProtKB-KW"/>
</dbReference>
<keyword evidence="2" id="KW-0805">Transcription regulation</keyword>
<feature type="compositionally biased region" description="Basic residues" evidence="6">
    <location>
        <begin position="1"/>
        <end position="10"/>
    </location>
</feature>
<evidence type="ECO:0000256" key="2">
    <source>
        <dbReference type="ARBA" id="ARBA00023015"/>
    </source>
</evidence>
<dbReference type="NCBIfam" id="TIGR02937">
    <property type="entry name" value="sigma70-ECF"/>
    <property type="match status" value="1"/>
</dbReference>
<evidence type="ECO:0000256" key="4">
    <source>
        <dbReference type="ARBA" id="ARBA00023125"/>
    </source>
</evidence>
<evidence type="ECO:0000313" key="10">
    <source>
        <dbReference type="Proteomes" id="UP000000759"/>
    </source>
</evidence>
<proteinExistence type="inferred from homology"/>
<keyword evidence="5" id="KW-0804">Transcription</keyword>
<organism evidence="9 10">
    <name type="scientific">Phaeodactylum tricornutum (strain CCAP 1055/1)</name>
    <dbReference type="NCBI Taxonomy" id="556484"/>
    <lineage>
        <taxon>Eukaryota</taxon>
        <taxon>Sar</taxon>
        <taxon>Stramenopiles</taxon>
        <taxon>Ochrophyta</taxon>
        <taxon>Bacillariophyta</taxon>
        <taxon>Bacillariophyceae</taxon>
        <taxon>Bacillariophycidae</taxon>
        <taxon>Naviculales</taxon>
        <taxon>Phaeodactylaceae</taxon>
        <taxon>Phaeodactylum</taxon>
    </lineage>
</organism>
<keyword evidence="4" id="KW-0238">DNA-binding</keyword>
<evidence type="ECO:0000256" key="1">
    <source>
        <dbReference type="ARBA" id="ARBA00007788"/>
    </source>
</evidence>
<dbReference type="AlphaFoldDB" id="B7FT12"/>
<dbReference type="PANTHER" id="PTHR30603">
    <property type="entry name" value="RNA POLYMERASE SIGMA FACTOR RPO"/>
    <property type="match status" value="1"/>
</dbReference>
<dbReference type="InParanoid" id="B7FT12"/>
<dbReference type="Pfam" id="PF04542">
    <property type="entry name" value="Sigma70_r2"/>
    <property type="match status" value="1"/>
</dbReference>
<dbReference type="RefSeq" id="XP_002178078.1">
    <property type="nucleotide sequence ID" value="XM_002178042.1"/>
</dbReference>
<reference evidence="10" key="2">
    <citation type="submission" date="2008-08" db="EMBL/GenBank/DDBJ databases">
        <authorList>
            <consortium name="Diatom Consortium"/>
            <person name="Grigoriev I."/>
            <person name="Grimwood J."/>
            <person name="Kuo A."/>
            <person name="Otillar R.P."/>
            <person name="Salamov A."/>
            <person name="Detter J.C."/>
            <person name="Lindquist E."/>
            <person name="Shapiro H."/>
            <person name="Lucas S."/>
            <person name="Glavina del Rio T."/>
            <person name="Pitluck S."/>
            <person name="Rokhsar D."/>
            <person name="Bowler C."/>
        </authorList>
    </citation>
    <scope>GENOME REANNOTATION</scope>
    <source>
        <strain evidence="10">CCAP 1055/1</strain>
    </source>
</reference>
<keyword evidence="3" id="KW-0731">Sigma factor</keyword>
<dbReference type="InterPro" id="IPR050239">
    <property type="entry name" value="Sigma-70_RNA_pol_init_factors"/>
</dbReference>
<dbReference type="SUPFAM" id="SSF88946">
    <property type="entry name" value="Sigma2 domain of RNA polymerase sigma factors"/>
    <property type="match status" value="1"/>
</dbReference>
<dbReference type="Proteomes" id="UP000000759">
    <property type="component" value="Chromosome 2"/>
</dbReference>
<evidence type="ECO:0000313" key="9">
    <source>
        <dbReference type="EMBL" id="EEC50892.1"/>
    </source>
</evidence>
<feature type="domain" description="RNA polymerase sigma-70 region 3" evidence="7">
    <location>
        <begin position="188"/>
        <end position="256"/>
    </location>
</feature>
<evidence type="ECO:0000259" key="8">
    <source>
        <dbReference type="Pfam" id="PF04542"/>
    </source>
</evidence>
<dbReference type="EMBL" id="CM000606">
    <property type="protein sequence ID" value="EEC50892.1"/>
    <property type="molecule type" value="Genomic_DNA"/>
</dbReference>
<dbReference type="eggNOG" id="ENOG502SJXU">
    <property type="taxonomic scope" value="Eukaryota"/>
</dbReference>